<gene>
    <name evidence="1" type="ORF">Tco_0801146</name>
</gene>
<keyword evidence="2" id="KW-1185">Reference proteome</keyword>
<dbReference type="Proteomes" id="UP001151760">
    <property type="component" value="Unassembled WGS sequence"/>
</dbReference>
<sequence length="86" mass="10484">MDRYTKNALWLYRKRGNDEEIDVDVVTNDIPGFKTYDEYKDEWIYQWNKGIPCVDEKPWSKNEDPTDNIDHVRKPFRFKSGHSEWL</sequence>
<proteinExistence type="predicted"/>
<name>A0ABQ4ZZI3_9ASTR</name>
<dbReference type="EMBL" id="BQNB010011711">
    <property type="protein sequence ID" value="GJS94178.1"/>
    <property type="molecule type" value="Genomic_DNA"/>
</dbReference>
<protein>
    <recommendedName>
        <fullName evidence="3">Calreticulin</fullName>
    </recommendedName>
</protein>
<organism evidence="1 2">
    <name type="scientific">Tanacetum coccineum</name>
    <dbReference type="NCBI Taxonomy" id="301880"/>
    <lineage>
        <taxon>Eukaryota</taxon>
        <taxon>Viridiplantae</taxon>
        <taxon>Streptophyta</taxon>
        <taxon>Embryophyta</taxon>
        <taxon>Tracheophyta</taxon>
        <taxon>Spermatophyta</taxon>
        <taxon>Magnoliopsida</taxon>
        <taxon>eudicotyledons</taxon>
        <taxon>Gunneridae</taxon>
        <taxon>Pentapetalae</taxon>
        <taxon>asterids</taxon>
        <taxon>campanulids</taxon>
        <taxon>Asterales</taxon>
        <taxon>Asteraceae</taxon>
        <taxon>Asteroideae</taxon>
        <taxon>Anthemideae</taxon>
        <taxon>Anthemidinae</taxon>
        <taxon>Tanacetum</taxon>
    </lineage>
</organism>
<reference evidence="1" key="2">
    <citation type="submission" date="2022-01" db="EMBL/GenBank/DDBJ databases">
        <authorList>
            <person name="Yamashiro T."/>
            <person name="Shiraishi A."/>
            <person name="Satake H."/>
            <person name="Nakayama K."/>
        </authorList>
    </citation>
    <scope>NUCLEOTIDE SEQUENCE</scope>
</reference>
<evidence type="ECO:0000313" key="1">
    <source>
        <dbReference type="EMBL" id="GJS94178.1"/>
    </source>
</evidence>
<evidence type="ECO:0000313" key="2">
    <source>
        <dbReference type="Proteomes" id="UP001151760"/>
    </source>
</evidence>
<accession>A0ABQ4ZZI3</accession>
<comment type="caution">
    <text evidence="1">The sequence shown here is derived from an EMBL/GenBank/DDBJ whole genome shotgun (WGS) entry which is preliminary data.</text>
</comment>
<evidence type="ECO:0008006" key="3">
    <source>
        <dbReference type="Google" id="ProtNLM"/>
    </source>
</evidence>
<reference evidence="1" key="1">
    <citation type="journal article" date="2022" name="Int. J. Mol. Sci.">
        <title>Draft Genome of Tanacetum Coccineum: Genomic Comparison of Closely Related Tanacetum-Family Plants.</title>
        <authorList>
            <person name="Yamashiro T."/>
            <person name="Shiraishi A."/>
            <person name="Nakayama K."/>
            <person name="Satake H."/>
        </authorList>
    </citation>
    <scope>NUCLEOTIDE SEQUENCE</scope>
</reference>